<dbReference type="InterPro" id="IPR013785">
    <property type="entry name" value="Aldolase_TIM"/>
</dbReference>
<evidence type="ECO:0000256" key="2">
    <source>
        <dbReference type="ARBA" id="ARBA00012572"/>
    </source>
</evidence>
<evidence type="ECO:0000256" key="4">
    <source>
        <dbReference type="ARBA" id="ARBA00022822"/>
    </source>
</evidence>
<reference evidence="9" key="1">
    <citation type="submission" date="2020-05" db="EMBL/GenBank/DDBJ databases">
        <authorList>
            <person name="Chiriac C."/>
            <person name="Salcher M."/>
            <person name="Ghai R."/>
            <person name="Kavagutti S V."/>
        </authorList>
    </citation>
    <scope>NUCLEOTIDE SEQUENCE</scope>
</reference>
<dbReference type="GO" id="GO:0000162">
    <property type="term" value="P:L-tryptophan biosynthetic process"/>
    <property type="evidence" value="ECO:0007669"/>
    <property type="project" value="UniProtKB-UniPathway"/>
</dbReference>
<evidence type="ECO:0000256" key="5">
    <source>
        <dbReference type="ARBA" id="ARBA00023141"/>
    </source>
</evidence>
<sequence>MFVKICGITTEDDALLAVAMGADAVGFVFAPSPRQVTALAVYDIVRRLPPEVLTVGVFRNESPGRVVDIANRSGVKAVQLHGNERPEEAIEIARSIRRVYKAFPAGSPLVQRAREYPSDMVLVDSAQPGSGEVFDWTMVESVPKGLKVILAGGLTPDNVAHAIEVVDPWGVDVSSGVESSPGRKDPRKVRGFITAARAAAPEPYRGSDEMPYDWADE</sequence>
<accession>A0A6J7PIM5</accession>
<dbReference type="InterPro" id="IPR001240">
    <property type="entry name" value="PRAI_dom"/>
</dbReference>
<dbReference type="InterPro" id="IPR011060">
    <property type="entry name" value="RibuloseP-bd_barrel"/>
</dbReference>
<dbReference type="EC" id="5.3.1.24" evidence="2"/>
<protein>
    <recommendedName>
        <fullName evidence="2">phosphoribosylanthranilate isomerase</fullName>
        <ecNumber evidence="2">5.3.1.24</ecNumber>
    </recommendedName>
</protein>
<comment type="pathway">
    <text evidence="1">Amino-acid biosynthesis; L-tryptophan biosynthesis; L-tryptophan from chorismate: step 3/5.</text>
</comment>
<dbReference type="SUPFAM" id="SSF51366">
    <property type="entry name" value="Ribulose-phoshate binding barrel"/>
    <property type="match status" value="1"/>
</dbReference>
<keyword evidence="3" id="KW-0028">Amino-acid biosynthesis</keyword>
<evidence type="ECO:0000256" key="3">
    <source>
        <dbReference type="ARBA" id="ARBA00022605"/>
    </source>
</evidence>
<dbReference type="Pfam" id="PF00697">
    <property type="entry name" value="PRAI"/>
    <property type="match status" value="1"/>
</dbReference>
<dbReference type="AlphaFoldDB" id="A0A6J7PIM5"/>
<proteinExistence type="inferred from homology"/>
<dbReference type="CDD" id="cd00405">
    <property type="entry name" value="PRAI"/>
    <property type="match status" value="1"/>
</dbReference>
<dbReference type="PANTHER" id="PTHR42894:SF1">
    <property type="entry name" value="N-(5'-PHOSPHORIBOSYL)ANTHRANILATE ISOMERASE"/>
    <property type="match status" value="1"/>
</dbReference>
<evidence type="ECO:0000313" key="9">
    <source>
        <dbReference type="EMBL" id="CAB5003083.1"/>
    </source>
</evidence>
<dbReference type="EMBL" id="CAFAAJ010000174">
    <property type="protein sequence ID" value="CAB4819238.1"/>
    <property type="molecule type" value="Genomic_DNA"/>
</dbReference>
<evidence type="ECO:0000256" key="6">
    <source>
        <dbReference type="ARBA" id="ARBA00023235"/>
    </source>
</evidence>
<dbReference type="UniPathway" id="UPA00035">
    <property type="reaction ID" value="UER00042"/>
</dbReference>
<evidence type="ECO:0000313" key="8">
    <source>
        <dbReference type="EMBL" id="CAB4819238.1"/>
    </source>
</evidence>
<dbReference type="GO" id="GO:0004640">
    <property type="term" value="F:phosphoribosylanthranilate isomerase activity"/>
    <property type="evidence" value="ECO:0007669"/>
    <property type="project" value="UniProtKB-EC"/>
</dbReference>
<dbReference type="EMBL" id="CAFBON010000228">
    <property type="protein sequence ID" value="CAB5003083.1"/>
    <property type="molecule type" value="Genomic_DNA"/>
</dbReference>
<dbReference type="Gene3D" id="3.20.20.70">
    <property type="entry name" value="Aldolase class I"/>
    <property type="match status" value="1"/>
</dbReference>
<evidence type="ECO:0000259" key="7">
    <source>
        <dbReference type="Pfam" id="PF00697"/>
    </source>
</evidence>
<keyword evidence="6" id="KW-0413">Isomerase</keyword>
<dbReference type="PANTHER" id="PTHR42894">
    <property type="entry name" value="N-(5'-PHOSPHORIBOSYL)ANTHRANILATE ISOMERASE"/>
    <property type="match status" value="1"/>
</dbReference>
<gene>
    <name evidence="8" type="ORF">UFOPK3001_02101</name>
    <name evidence="9" type="ORF">UFOPK3954_01857</name>
</gene>
<dbReference type="InterPro" id="IPR044643">
    <property type="entry name" value="TrpF_fam"/>
</dbReference>
<keyword evidence="4" id="KW-0822">Tryptophan biosynthesis</keyword>
<feature type="domain" description="N-(5'phosphoribosyl) anthranilate isomerase (PRAI)" evidence="7">
    <location>
        <begin position="3"/>
        <end position="194"/>
    </location>
</feature>
<keyword evidence="5" id="KW-0057">Aromatic amino acid biosynthesis</keyword>
<dbReference type="HAMAP" id="MF_00135">
    <property type="entry name" value="PRAI"/>
    <property type="match status" value="1"/>
</dbReference>
<evidence type="ECO:0000256" key="1">
    <source>
        <dbReference type="ARBA" id="ARBA00004664"/>
    </source>
</evidence>
<organism evidence="9">
    <name type="scientific">freshwater metagenome</name>
    <dbReference type="NCBI Taxonomy" id="449393"/>
    <lineage>
        <taxon>unclassified sequences</taxon>
        <taxon>metagenomes</taxon>
        <taxon>ecological metagenomes</taxon>
    </lineage>
</organism>
<name>A0A6J7PIM5_9ZZZZ</name>